<sequence length="206" mass="22745">MQSNFRAKQQILNRKVEGVAHCRSGGDRRLSDVHLDPPRPKWNRREQQNRPSNRKAPAQHRTGVRAQSCRRRTENQDGRPRSADENGNSLTRSVRVSTTSGPHVRRPRGSFFKGERGKADEGAGKRREGKARGSGRGRGRGRPVLHRIASPRSLAHSRASEDKEQEGKKEGRVCSVVTKGLGSGSGSGGGNLRSSFVRGEWASLRN</sequence>
<evidence type="ECO:0000256" key="1">
    <source>
        <dbReference type="SAM" id="MobiDB-lite"/>
    </source>
</evidence>
<organism evidence="2 3">
    <name type="scientific">Marchantia polymorpha</name>
    <name type="common">Common liverwort</name>
    <name type="synonym">Marchantia aquatica</name>
    <dbReference type="NCBI Taxonomy" id="3197"/>
    <lineage>
        <taxon>Eukaryota</taxon>
        <taxon>Viridiplantae</taxon>
        <taxon>Streptophyta</taxon>
        <taxon>Embryophyta</taxon>
        <taxon>Marchantiophyta</taxon>
        <taxon>Marchantiopsida</taxon>
        <taxon>Marchantiidae</taxon>
        <taxon>Marchantiales</taxon>
        <taxon>Marchantiaceae</taxon>
        <taxon>Marchantia</taxon>
    </lineage>
</organism>
<protein>
    <submittedName>
        <fullName evidence="2">Uncharacterized protein</fullName>
    </submittedName>
</protein>
<dbReference type="EMBL" id="KZ772737">
    <property type="protein sequence ID" value="PTQ36182.1"/>
    <property type="molecule type" value="Genomic_DNA"/>
</dbReference>
<feature type="compositionally biased region" description="Basic and acidic residues" evidence="1">
    <location>
        <begin position="113"/>
        <end position="126"/>
    </location>
</feature>
<feature type="compositionally biased region" description="Basic residues" evidence="1">
    <location>
        <begin position="127"/>
        <end position="145"/>
    </location>
</feature>
<name>A0A2R6WQN8_MARPO</name>
<dbReference type="AlphaFoldDB" id="A0A2R6WQN8"/>
<feature type="compositionally biased region" description="Gly residues" evidence="1">
    <location>
        <begin position="181"/>
        <end position="191"/>
    </location>
</feature>
<feature type="compositionally biased region" description="Basic and acidic residues" evidence="1">
    <location>
        <begin position="71"/>
        <end position="84"/>
    </location>
</feature>
<feature type="compositionally biased region" description="Low complexity" evidence="1">
    <location>
        <begin position="91"/>
        <end position="100"/>
    </location>
</feature>
<evidence type="ECO:0000313" key="2">
    <source>
        <dbReference type="EMBL" id="PTQ36182.1"/>
    </source>
</evidence>
<dbReference type="Proteomes" id="UP000244005">
    <property type="component" value="Unassembled WGS sequence"/>
</dbReference>
<keyword evidence="3" id="KW-1185">Reference proteome</keyword>
<feature type="compositionally biased region" description="Basic and acidic residues" evidence="1">
    <location>
        <begin position="18"/>
        <end position="48"/>
    </location>
</feature>
<evidence type="ECO:0000313" key="3">
    <source>
        <dbReference type="Proteomes" id="UP000244005"/>
    </source>
</evidence>
<accession>A0A2R6WQN8</accession>
<feature type="compositionally biased region" description="Basic and acidic residues" evidence="1">
    <location>
        <begin position="158"/>
        <end position="172"/>
    </location>
</feature>
<gene>
    <name evidence="2" type="ORF">MARPO_0065s0005</name>
</gene>
<proteinExistence type="predicted"/>
<feature type="region of interest" description="Disordered" evidence="1">
    <location>
        <begin position="18"/>
        <end position="206"/>
    </location>
</feature>
<reference evidence="3" key="1">
    <citation type="journal article" date="2017" name="Cell">
        <title>Insights into land plant evolution garnered from the Marchantia polymorpha genome.</title>
        <authorList>
            <person name="Bowman J.L."/>
            <person name="Kohchi T."/>
            <person name="Yamato K.T."/>
            <person name="Jenkins J."/>
            <person name="Shu S."/>
            <person name="Ishizaki K."/>
            <person name="Yamaoka S."/>
            <person name="Nishihama R."/>
            <person name="Nakamura Y."/>
            <person name="Berger F."/>
            <person name="Adam C."/>
            <person name="Aki S.S."/>
            <person name="Althoff F."/>
            <person name="Araki T."/>
            <person name="Arteaga-Vazquez M.A."/>
            <person name="Balasubrmanian S."/>
            <person name="Barry K."/>
            <person name="Bauer D."/>
            <person name="Boehm C.R."/>
            <person name="Briginshaw L."/>
            <person name="Caballero-Perez J."/>
            <person name="Catarino B."/>
            <person name="Chen F."/>
            <person name="Chiyoda S."/>
            <person name="Chovatia M."/>
            <person name="Davies K.M."/>
            <person name="Delmans M."/>
            <person name="Demura T."/>
            <person name="Dierschke T."/>
            <person name="Dolan L."/>
            <person name="Dorantes-Acosta A.E."/>
            <person name="Eklund D.M."/>
            <person name="Florent S.N."/>
            <person name="Flores-Sandoval E."/>
            <person name="Fujiyama A."/>
            <person name="Fukuzawa H."/>
            <person name="Galik B."/>
            <person name="Grimanelli D."/>
            <person name="Grimwood J."/>
            <person name="Grossniklaus U."/>
            <person name="Hamada T."/>
            <person name="Haseloff J."/>
            <person name="Hetherington A.J."/>
            <person name="Higo A."/>
            <person name="Hirakawa Y."/>
            <person name="Hundley H.N."/>
            <person name="Ikeda Y."/>
            <person name="Inoue K."/>
            <person name="Inoue S.I."/>
            <person name="Ishida S."/>
            <person name="Jia Q."/>
            <person name="Kakita M."/>
            <person name="Kanazawa T."/>
            <person name="Kawai Y."/>
            <person name="Kawashima T."/>
            <person name="Kennedy M."/>
            <person name="Kinose K."/>
            <person name="Kinoshita T."/>
            <person name="Kohara Y."/>
            <person name="Koide E."/>
            <person name="Komatsu K."/>
            <person name="Kopischke S."/>
            <person name="Kubo M."/>
            <person name="Kyozuka J."/>
            <person name="Lagercrantz U."/>
            <person name="Lin S.S."/>
            <person name="Lindquist E."/>
            <person name="Lipzen A.M."/>
            <person name="Lu C.W."/>
            <person name="De Luna E."/>
            <person name="Martienssen R.A."/>
            <person name="Minamino N."/>
            <person name="Mizutani M."/>
            <person name="Mizutani M."/>
            <person name="Mochizuki N."/>
            <person name="Monte I."/>
            <person name="Mosher R."/>
            <person name="Nagasaki H."/>
            <person name="Nakagami H."/>
            <person name="Naramoto S."/>
            <person name="Nishitani K."/>
            <person name="Ohtani M."/>
            <person name="Okamoto T."/>
            <person name="Okumura M."/>
            <person name="Phillips J."/>
            <person name="Pollak B."/>
            <person name="Reinders A."/>
            <person name="Rovekamp M."/>
            <person name="Sano R."/>
            <person name="Sawa S."/>
            <person name="Schmid M.W."/>
            <person name="Shirakawa M."/>
            <person name="Solano R."/>
            <person name="Spunde A."/>
            <person name="Suetsugu N."/>
            <person name="Sugano S."/>
            <person name="Sugiyama A."/>
            <person name="Sun R."/>
            <person name="Suzuki Y."/>
            <person name="Takenaka M."/>
            <person name="Takezawa D."/>
            <person name="Tomogane H."/>
            <person name="Tsuzuki M."/>
            <person name="Ueda T."/>
            <person name="Umeda M."/>
            <person name="Ward J.M."/>
            <person name="Watanabe Y."/>
            <person name="Yazaki K."/>
            <person name="Yokoyama R."/>
            <person name="Yoshitake Y."/>
            <person name="Yotsui I."/>
            <person name="Zachgo S."/>
            <person name="Schmutz J."/>
        </authorList>
    </citation>
    <scope>NUCLEOTIDE SEQUENCE [LARGE SCALE GENOMIC DNA]</scope>
    <source>
        <strain evidence="3">Tak-1</strain>
    </source>
</reference>